<protein>
    <recommendedName>
        <fullName evidence="2">Major sperm protein</fullName>
    </recommendedName>
</protein>
<feature type="compositionally biased region" description="Polar residues" evidence="4">
    <location>
        <begin position="166"/>
        <end position="178"/>
    </location>
</feature>
<dbReference type="Gene3D" id="2.60.40.10">
    <property type="entry name" value="Immunoglobulins"/>
    <property type="match status" value="1"/>
</dbReference>
<dbReference type="OMA" id="FIIQAMK"/>
<dbReference type="GO" id="GO:0005789">
    <property type="term" value="C:endoplasmic reticulum membrane"/>
    <property type="evidence" value="ECO:0007669"/>
    <property type="project" value="InterPro"/>
</dbReference>
<dbReference type="InterPro" id="IPR013783">
    <property type="entry name" value="Ig-like_fold"/>
</dbReference>
<dbReference type="EMBL" id="JPKZ01000334">
    <property type="protein sequence ID" value="KHN87805.1"/>
    <property type="molecule type" value="Genomic_DNA"/>
</dbReference>
<name>A0A0B2W3Q0_TOXCA</name>
<feature type="compositionally biased region" description="Polar residues" evidence="4">
    <location>
        <begin position="213"/>
        <end position="225"/>
    </location>
</feature>
<comment type="similarity">
    <text evidence="1">Belongs to the VAMP-associated protein (VAP) (TC 9.B.17) family.</text>
</comment>
<keyword evidence="3" id="KW-0175">Coiled coil</keyword>
<dbReference type="InterPro" id="IPR016763">
    <property type="entry name" value="VAP"/>
</dbReference>
<dbReference type="GO" id="GO:0090158">
    <property type="term" value="P:endoplasmic reticulum membrane organization"/>
    <property type="evidence" value="ECO:0007669"/>
    <property type="project" value="TreeGrafter"/>
</dbReference>
<dbReference type="Proteomes" id="UP000031036">
    <property type="component" value="Unassembled WGS sequence"/>
</dbReference>
<evidence type="ECO:0000313" key="6">
    <source>
        <dbReference type="EMBL" id="KHN87805.1"/>
    </source>
</evidence>
<evidence type="ECO:0000256" key="4">
    <source>
        <dbReference type="SAM" id="MobiDB-lite"/>
    </source>
</evidence>
<dbReference type="GO" id="GO:0061817">
    <property type="term" value="P:endoplasmic reticulum-plasma membrane tethering"/>
    <property type="evidence" value="ECO:0007669"/>
    <property type="project" value="TreeGrafter"/>
</dbReference>
<keyword evidence="7" id="KW-1185">Reference proteome</keyword>
<dbReference type="STRING" id="6265.A0A0B2W3Q0"/>
<feature type="domain" description="MSP" evidence="5">
    <location>
        <begin position="45"/>
        <end position="157"/>
    </location>
</feature>
<dbReference type="Pfam" id="PF00635">
    <property type="entry name" value="Motile_Sperm"/>
    <property type="match status" value="1"/>
</dbReference>
<proteinExistence type="inferred from homology"/>
<evidence type="ECO:0000313" key="7">
    <source>
        <dbReference type="Proteomes" id="UP000031036"/>
    </source>
</evidence>
<evidence type="ECO:0000256" key="3">
    <source>
        <dbReference type="SAM" id="Coils"/>
    </source>
</evidence>
<organism evidence="6 7">
    <name type="scientific">Toxocara canis</name>
    <name type="common">Canine roundworm</name>
    <dbReference type="NCBI Taxonomy" id="6265"/>
    <lineage>
        <taxon>Eukaryota</taxon>
        <taxon>Metazoa</taxon>
        <taxon>Ecdysozoa</taxon>
        <taxon>Nematoda</taxon>
        <taxon>Chromadorea</taxon>
        <taxon>Rhabditida</taxon>
        <taxon>Spirurina</taxon>
        <taxon>Ascaridomorpha</taxon>
        <taxon>Ascaridoidea</taxon>
        <taxon>Toxocaridae</taxon>
        <taxon>Toxocara</taxon>
    </lineage>
</organism>
<dbReference type="SUPFAM" id="SSF49354">
    <property type="entry name" value="PapD-like"/>
    <property type="match status" value="1"/>
</dbReference>
<dbReference type="PROSITE" id="PS50202">
    <property type="entry name" value="MSP"/>
    <property type="match status" value="1"/>
</dbReference>
<feature type="compositionally biased region" description="Polar residues" evidence="4">
    <location>
        <begin position="20"/>
        <end position="36"/>
    </location>
</feature>
<gene>
    <name evidence="6" type="primary">VAPA</name>
    <name evidence="6" type="ORF">Tcan_10038</name>
</gene>
<evidence type="ECO:0000256" key="2">
    <source>
        <dbReference type="RuleBase" id="RU003425"/>
    </source>
</evidence>
<dbReference type="InterPro" id="IPR008962">
    <property type="entry name" value="PapD-like_sf"/>
</dbReference>
<dbReference type="PANTHER" id="PTHR10809">
    <property type="entry name" value="VESICLE-ASSOCIATED MEMBRANE PROTEIN-ASSOCIATED PROTEIN"/>
    <property type="match status" value="1"/>
</dbReference>
<dbReference type="AlphaFoldDB" id="A0A0B2W3Q0"/>
<keyword evidence="2" id="KW-0206">Cytoskeleton</keyword>
<feature type="compositionally biased region" description="Low complexity" evidence="4">
    <location>
        <begin position="184"/>
        <end position="212"/>
    </location>
</feature>
<comment type="caution">
    <text evidence="6">The sequence shown here is derived from an EMBL/GenBank/DDBJ whole genome shotgun (WGS) entry which is preliminary data.</text>
</comment>
<feature type="region of interest" description="Disordered" evidence="4">
    <location>
        <begin position="1"/>
        <end position="36"/>
    </location>
</feature>
<comment type="function">
    <text evidence="2">Central component in molecular interactions underlying sperm crawling. Forms an extensive filament system that extends from sperm villipoda, along the leading edge of the pseudopod.</text>
</comment>
<sequence>MASPFSPDKVPDALLGVSKGSASNASSEKTALSPSSPGCALTPKFIVVEPLQVAFDLKQKRAHATIKITNMNPSRVAWRIRTNAPTRYVVMPTSGFLTANGNVTVRLTLADPHKYHHRHRFMVQAMEAKEGEKDRKKIWNEERANKLDVVQSIRIITSDNPAPKTTEGSPQVATSTPNKVVVPSNEQSTSSTQNASSASTSVSGSSESSSVSIPQKQSVPSNGSLSDFEYAKKVDELTAKVKIAMNEKAKESQKLIEIVNEVKKIEVELDRAGAQCKDLNEKVAYEEAQCKALQDRCTQIANQIKTIRSGSR</sequence>
<evidence type="ECO:0000256" key="1">
    <source>
        <dbReference type="ARBA" id="ARBA00008932"/>
    </source>
</evidence>
<accession>A0A0B2W3Q0</accession>
<dbReference type="PANTHER" id="PTHR10809:SF67">
    <property type="entry name" value="PROTEIN CBG20367"/>
    <property type="match status" value="1"/>
</dbReference>
<feature type="coiled-coil region" evidence="3">
    <location>
        <begin position="234"/>
        <end position="296"/>
    </location>
</feature>
<dbReference type="OrthoDB" id="264603at2759"/>
<dbReference type="GO" id="GO:0033149">
    <property type="term" value="F:FFAT motif binding"/>
    <property type="evidence" value="ECO:0007669"/>
    <property type="project" value="TreeGrafter"/>
</dbReference>
<keyword evidence="2" id="KW-0963">Cytoplasm</keyword>
<reference evidence="6 7" key="1">
    <citation type="submission" date="2014-11" db="EMBL/GenBank/DDBJ databases">
        <title>Genetic blueprint of the zoonotic pathogen Toxocara canis.</title>
        <authorList>
            <person name="Zhu X.-Q."/>
            <person name="Korhonen P.K."/>
            <person name="Cai H."/>
            <person name="Young N.D."/>
            <person name="Nejsum P."/>
            <person name="von Samson-Himmelstjerna G."/>
            <person name="Boag P.R."/>
            <person name="Tan P."/>
            <person name="Li Q."/>
            <person name="Min J."/>
            <person name="Yang Y."/>
            <person name="Wang X."/>
            <person name="Fang X."/>
            <person name="Hall R.S."/>
            <person name="Hofmann A."/>
            <person name="Sternberg P.W."/>
            <person name="Jex A.R."/>
            <person name="Gasser R.B."/>
        </authorList>
    </citation>
    <scope>NUCLEOTIDE SEQUENCE [LARGE SCALE GENOMIC DNA]</scope>
    <source>
        <strain evidence="6">PN_DK_2014</strain>
    </source>
</reference>
<dbReference type="GO" id="GO:0005886">
    <property type="term" value="C:plasma membrane"/>
    <property type="evidence" value="ECO:0007669"/>
    <property type="project" value="TreeGrafter"/>
</dbReference>
<evidence type="ECO:0000259" key="5">
    <source>
        <dbReference type="PROSITE" id="PS50202"/>
    </source>
</evidence>
<dbReference type="InterPro" id="IPR000535">
    <property type="entry name" value="MSP_dom"/>
</dbReference>
<feature type="region of interest" description="Disordered" evidence="4">
    <location>
        <begin position="158"/>
        <end position="225"/>
    </location>
</feature>